<feature type="domain" description="Endonuclease/exonuclease/phosphatase" evidence="7">
    <location>
        <begin position="22"/>
        <end position="341"/>
    </location>
</feature>
<keyword evidence="5" id="KW-0464">Manganese</keyword>
<evidence type="ECO:0000256" key="6">
    <source>
        <dbReference type="PIRSR" id="PIRSR604808-3"/>
    </source>
</evidence>
<gene>
    <name evidence="8" type="ORF">SGPV121</name>
</gene>
<feature type="site" description="Transition state stabilizer" evidence="6">
    <location>
        <position position="167"/>
    </location>
</feature>
<dbReference type="PANTHER" id="PTHR22748">
    <property type="entry name" value="AP ENDONUCLEASE"/>
    <property type="match status" value="1"/>
</dbReference>
<dbReference type="RefSeq" id="YP_009162493.1">
    <property type="nucleotide sequence ID" value="NC_027707.1"/>
</dbReference>
<protein>
    <submittedName>
        <fullName evidence="8">Putative apurinic-apyrimidinic endonuclease 1</fullName>
    </submittedName>
</protein>
<dbReference type="PANTHER" id="PTHR22748:SF6">
    <property type="entry name" value="DNA-(APURINIC OR APYRIMIDINIC SITE) ENDONUCLEASE"/>
    <property type="match status" value="1"/>
</dbReference>
<feature type="binding site" evidence="5">
    <location>
        <position position="165"/>
    </location>
    <ligand>
        <name>Mg(2+)</name>
        <dbReference type="ChEBI" id="CHEBI:18420"/>
        <label>1</label>
    </ligand>
</feature>
<organism evidence="8 9">
    <name type="scientific">Salmon gill poxvirus</name>
    <dbReference type="NCBI Taxonomy" id="1680908"/>
    <lineage>
        <taxon>Viruses</taxon>
        <taxon>Varidnaviria</taxon>
        <taxon>Bamfordvirae</taxon>
        <taxon>Nucleocytoviricota</taxon>
        <taxon>Pokkesviricetes</taxon>
        <taxon>Chitovirales</taxon>
        <taxon>Poxviridae</taxon>
        <taxon>Chordopoxvirinae</taxon>
        <taxon>Salmonpoxvirus</taxon>
        <taxon>Salmonpoxvirus gillpox</taxon>
        <taxon>Salmon gillpox virus</taxon>
    </lineage>
</organism>
<keyword evidence="9" id="KW-1185">Reference proteome</keyword>
<dbReference type="GO" id="GO:0008081">
    <property type="term" value="F:phosphoric diester hydrolase activity"/>
    <property type="evidence" value="ECO:0007669"/>
    <property type="project" value="TreeGrafter"/>
</dbReference>
<accession>A0A0H4Y162</accession>
<reference evidence="8 9" key="1">
    <citation type="journal article" date="2015" name="J. Virol.">
        <title>Salmon gill poxvirus, the deepest representative of the Chordopoxvirinae.</title>
        <authorList>
            <person name="Gjessing M.C."/>
            <person name="Yutin N."/>
            <person name="Tengs T."/>
            <person name="Senkevich T."/>
            <person name="Koonin E.V."/>
            <person name="Ronning H.P."/>
            <person name="Alarson M."/>
            <person name="Ylving S."/>
            <person name="Lie K.-I."/>
            <person name="Saure B."/>
            <person name="Tran L."/>
            <person name="Moss B."/>
            <person name="Dale O.B."/>
        </authorList>
    </citation>
    <scope>NUCLEOTIDE SEQUENCE [LARGE SCALE GENOMIC DNA]</scope>
    <source>
        <strain evidence="8">2012-04-F277-L3G</strain>
    </source>
</reference>
<feature type="binding site" evidence="5">
    <location>
        <position position="50"/>
    </location>
    <ligand>
        <name>Mg(2+)</name>
        <dbReference type="ChEBI" id="CHEBI:18420"/>
        <label>1</label>
    </ligand>
</feature>
<evidence type="ECO:0000256" key="1">
    <source>
        <dbReference type="ARBA" id="ARBA00007092"/>
    </source>
</evidence>
<evidence type="ECO:0000313" key="8">
    <source>
        <dbReference type="EMBL" id="AKR04245.1"/>
    </source>
</evidence>
<dbReference type="SUPFAM" id="SSF56219">
    <property type="entry name" value="DNase I-like"/>
    <property type="match status" value="1"/>
</dbReference>
<evidence type="ECO:0000256" key="5">
    <source>
        <dbReference type="PIRSR" id="PIRSR604808-2"/>
    </source>
</evidence>
<dbReference type="GO" id="GO:0006284">
    <property type="term" value="P:base-excision repair"/>
    <property type="evidence" value="ECO:0007669"/>
    <property type="project" value="TreeGrafter"/>
</dbReference>
<dbReference type="Gene3D" id="3.60.10.10">
    <property type="entry name" value="Endonuclease/exonuclease/phosphatase"/>
    <property type="match status" value="1"/>
</dbReference>
<dbReference type="GeneID" id="25392288"/>
<keyword evidence="4 5" id="KW-0460">Magnesium</keyword>
<dbReference type="GO" id="GO:0003906">
    <property type="term" value="F:DNA-(apurinic or apyrimidinic site) endonuclease activity"/>
    <property type="evidence" value="ECO:0007669"/>
    <property type="project" value="TreeGrafter"/>
</dbReference>
<dbReference type="InterPro" id="IPR005135">
    <property type="entry name" value="Endo/exonuclease/phosphatase"/>
</dbReference>
<dbReference type="InterPro" id="IPR004808">
    <property type="entry name" value="AP_endonuc_1"/>
</dbReference>
<comment type="cofactor">
    <cofactor evidence="5">
        <name>Mg(2+)</name>
        <dbReference type="ChEBI" id="CHEBI:18420"/>
    </cofactor>
    <cofactor evidence="5">
        <name>Mn(2+)</name>
        <dbReference type="ChEBI" id="CHEBI:29035"/>
    </cofactor>
    <text evidence="5">Probably binds two magnesium or manganese ions per subunit.</text>
</comment>
<dbReference type="GO" id="GO:0008311">
    <property type="term" value="F:double-stranded DNA 3'-5' DNA exonuclease activity"/>
    <property type="evidence" value="ECO:0007669"/>
    <property type="project" value="TreeGrafter"/>
</dbReference>
<keyword evidence="8" id="KW-0255">Endonuclease</keyword>
<proteinExistence type="inferred from homology"/>
<sequence length="351" mass="40223">MKFQNIKYKRVVKMYITYGCVNINGIGASVKKGLMSIIKGTNFDVYFLQETKSDPTQEFINDINELGYRLFINSSTQSGRAGVCILIKEIYKDRTMFYNYQHLPGFKGRVSMVKIDTMCFFNVYLPFSSSYDSVEWESKITIVKKLHDEVELILNKGHNAFICGDFNLIYTGQNMTITDSTGFFHDVLSHAVTLKIHTTPAFMMFLDPLISELKFKCADNMEWDYVKNDDVVTLSSTTDESNLTNVLNNVDLIKHMCNIYDVKMKHDFSYNSSTLATIPNNIRRLNGKSTYLQQVVLECLRNVIPMIPLGFETKSNSRIDHVYSTTPTVAFVDANIKISDHQFIYGAVFHK</sequence>
<evidence type="ECO:0000256" key="3">
    <source>
        <dbReference type="ARBA" id="ARBA00022801"/>
    </source>
</evidence>
<evidence type="ECO:0000256" key="4">
    <source>
        <dbReference type="ARBA" id="ARBA00022842"/>
    </source>
</evidence>
<evidence type="ECO:0000256" key="2">
    <source>
        <dbReference type="ARBA" id="ARBA00022723"/>
    </source>
</evidence>
<evidence type="ECO:0000313" key="9">
    <source>
        <dbReference type="Proteomes" id="UP000105007"/>
    </source>
</evidence>
<feature type="binding site" evidence="5">
    <location>
        <position position="22"/>
    </location>
    <ligand>
        <name>Mg(2+)</name>
        <dbReference type="ChEBI" id="CHEBI:18420"/>
        <label>1</label>
    </ligand>
</feature>
<dbReference type="EMBL" id="KT159937">
    <property type="protein sequence ID" value="AKR04245.1"/>
    <property type="molecule type" value="Genomic_DNA"/>
</dbReference>
<evidence type="ECO:0000259" key="7">
    <source>
        <dbReference type="Pfam" id="PF03372"/>
    </source>
</evidence>
<dbReference type="GO" id="GO:0046872">
    <property type="term" value="F:metal ion binding"/>
    <property type="evidence" value="ECO:0007669"/>
    <property type="project" value="UniProtKB-KW"/>
</dbReference>
<name>A0A0H4Y162_9POXV</name>
<dbReference type="InterPro" id="IPR036691">
    <property type="entry name" value="Endo/exonu/phosph_ase_sf"/>
</dbReference>
<keyword evidence="8" id="KW-0540">Nuclease</keyword>
<dbReference type="Pfam" id="PF03372">
    <property type="entry name" value="Exo_endo_phos"/>
    <property type="match status" value="1"/>
</dbReference>
<keyword evidence="3" id="KW-0378">Hydrolase</keyword>
<feature type="binding site" evidence="5">
    <location>
        <position position="167"/>
    </location>
    <ligand>
        <name>Mg(2+)</name>
        <dbReference type="ChEBI" id="CHEBI:18420"/>
        <label>1</label>
    </ligand>
</feature>
<dbReference type="KEGG" id="vg:25392288"/>
<dbReference type="Proteomes" id="UP000105007">
    <property type="component" value="Segment"/>
</dbReference>
<keyword evidence="2 5" id="KW-0479">Metal-binding</keyword>
<comment type="similarity">
    <text evidence="1">Belongs to the DNA repair enzymes AP/ExoA family.</text>
</comment>